<reference evidence="2" key="1">
    <citation type="submission" date="2023-06" db="EMBL/GenBank/DDBJ databases">
        <authorList>
            <person name="Delattre M."/>
        </authorList>
    </citation>
    <scope>NUCLEOTIDE SEQUENCE</scope>
    <source>
        <strain evidence="2">AF72</strain>
    </source>
</reference>
<dbReference type="EMBL" id="CATQJA010002664">
    <property type="protein sequence ID" value="CAJ0582718.1"/>
    <property type="molecule type" value="Genomic_DNA"/>
</dbReference>
<keyword evidence="1" id="KW-0732">Signal</keyword>
<organism evidence="2 3">
    <name type="scientific">Mesorhabditis spiculigera</name>
    <dbReference type="NCBI Taxonomy" id="96644"/>
    <lineage>
        <taxon>Eukaryota</taxon>
        <taxon>Metazoa</taxon>
        <taxon>Ecdysozoa</taxon>
        <taxon>Nematoda</taxon>
        <taxon>Chromadorea</taxon>
        <taxon>Rhabditida</taxon>
        <taxon>Rhabditina</taxon>
        <taxon>Rhabditomorpha</taxon>
        <taxon>Rhabditoidea</taxon>
        <taxon>Rhabditidae</taxon>
        <taxon>Mesorhabditinae</taxon>
        <taxon>Mesorhabditis</taxon>
    </lineage>
</organism>
<proteinExistence type="predicted"/>
<accession>A0AA36DAH6</accession>
<feature type="chain" id="PRO_5041362694" evidence="1">
    <location>
        <begin position="22"/>
        <end position="133"/>
    </location>
</feature>
<feature type="non-terminal residue" evidence="2">
    <location>
        <position position="133"/>
    </location>
</feature>
<name>A0AA36DAH6_9BILA</name>
<sequence length="133" mass="15261">MRELVLLLFAIIWIVEPSSRAQLLPKSMRTKLCEVEPDSKLCQPSLNTILRDQLSYSRWSICDSRPFLRLCRFKPGTFDEFADAMKQQQDKAEKQIIVLRDPHGAEENRIEIDVTPSIATSPPFAIDPNIFGQ</sequence>
<evidence type="ECO:0000313" key="2">
    <source>
        <dbReference type="EMBL" id="CAJ0582718.1"/>
    </source>
</evidence>
<evidence type="ECO:0000256" key="1">
    <source>
        <dbReference type="SAM" id="SignalP"/>
    </source>
</evidence>
<keyword evidence="3" id="KW-1185">Reference proteome</keyword>
<gene>
    <name evidence="2" type="ORF">MSPICULIGERA_LOCUS20848</name>
</gene>
<evidence type="ECO:0000313" key="3">
    <source>
        <dbReference type="Proteomes" id="UP001177023"/>
    </source>
</evidence>
<protein>
    <submittedName>
        <fullName evidence="2">Uncharacterized protein</fullName>
    </submittedName>
</protein>
<dbReference type="Proteomes" id="UP001177023">
    <property type="component" value="Unassembled WGS sequence"/>
</dbReference>
<comment type="caution">
    <text evidence="2">The sequence shown here is derived from an EMBL/GenBank/DDBJ whole genome shotgun (WGS) entry which is preliminary data.</text>
</comment>
<feature type="signal peptide" evidence="1">
    <location>
        <begin position="1"/>
        <end position="21"/>
    </location>
</feature>
<dbReference type="AlphaFoldDB" id="A0AA36DAH6"/>